<dbReference type="GO" id="GO:0005737">
    <property type="term" value="C:cytoplasm"/>
    <property type="evidence" value="ECO:0007669"/>
    <property type="project" value="UniProtKB-SubCell"/>
</dbReference>
<keyword evidence="5 9" id="KW-0799">Topoisomerase</keyword>
<comment type="subcellular location">
    <subcellularLocation>
        <location evidence="1 9">Cytoplasm</location>
    </subcellularLocation>
</comment>
<evidence type="ECO:0000256" key="11">
    <source>
        <dbReference type="SAM" id="Coils"/>
    </source>
</evidence>
<dbReference type="HAMAP" id="MF_01125">
    <property type="entry name" value="Reverse_gyrase"/>
    <property type="match status" value="1"/>
</dbReference>
<dbReference type="Pfam" id="PF01751">
    <property type="entry name" value="Toprim"/>
    <property type="match status" value="1"/>
</dbReference>
<feature type="binding site" evidence="9">
    <location>
        <position position="52"/>
    </location>
    <ligand>
        <name>ATP</name>
        <dbReference type="ChEBI" id="CHEBI:30616"/>
    </ligand>
</feature>
<comment type="subunit">
    <text evidence="9">Monomer.</text>
</comment>
<dbReference type="AlphaFoldDB" id="W7KIE7"/>
<dbReference type="GO" id="GO:0006265">
    <property type="term" value="P:DNA topological change"/>
    <property type="evidence" value="ECO:0007669"/>
    <property type="project" value="UniProtKB-UniRule"/>
</dbReference>
<sequence length="1108" mass="124925">MAFRDKVKAVYNILVSRNSLKGYWELYYSFELYDEVISYFKKVTGNEPWSMQRFWLRRLAEGASFSMSAPTGLGKTTTIMVYSSYLGENVLYLVPTKSLQEQICSKLGKIAQVACGKVDEKKISVVTVNYLNRNFESIKGFRPKFIGVDDADAIVKSGKTTDKLVAIMGISQDVYEDAIKLVSLKRLVLLSEHKEDIEEKIRRIEAKIASFHGNVAQLVVASATMRPKGAKQKALKYITGFDVSTAQIYARNIIDAYYSGDFVNLVERLGEGGLVLVSREYGKQKMKELQQLLEDRGIRADLAISGRKFLERFSKGETSVIIGSASYYGVAVRGIDEPKRLKYVIFYGVPKSRVKAMEALYNPFTLLRVSKLLNVEVDENKILNLNSAESQALRIAFLKSQTLTGKLGEVQLYLKGKIEEVRERLKSLDGDLDGDSFVIRRAGRELYIEFPDPITYLQGSGRSSRLLNGGLTLGLSVVLVDELKLLWMLTKRLRYVMNSFEFVNFASLDLDKVKAEMEKSRMDSNTPVDVSTALMIVESPTKAKTISRLFGSPARRTIGGIPVYETVVVDGNKVYVLDVVATKGHLTDLTLEERGYYGVEVGNNRISPYYSPLFRCINCKRVISANVDKCPYCGSTTFTSSVSTVNALRKLAMEVDKVLIATDPDTEGEKIAYDVAVNVKGYNDNVFRIKYHEVTRKGILEALRNQGYLDLNAVHSQIVRRIEDRWLGFELSKALKLRFNSPNHGAGRVQTPVLGWIVERTKKYKASMGWIARVKLGDYVHSLFLDDKEKAKVTKVKVEKLEERVEVLSPLPPYTTDALLIDAYSYYKIPAERVMRIAQDLFELGLITYHRTDSIHVSSRGIEVAKEYLEKKGIGHFSPRSWGDEGTHEAIRPTYPVDVEELKKEISDNPNKFFVKLTWSHLAVYDLIFKRFIASQMENAIGKFAKYKITVNDNVVSEVEFLSEVTGGFSLVAKPRTHSLPLGELQPQYEVVRGSKERLLNYAEVIRLMREKNIGRPSTYAKTIQNLIRHGYVVQSKKRGYLIATKKGMEAFDYLSTNFPNLVSESTTSELVEKMDLIAKGSLAPEDVIFSILAQTTSIGLTQSNQEV</sequence>
<dbReference type="Proteomes" id="UP000054284">
    <property type="component" value="Unassembled WGS sequence"/>
</dbReference>
<dbReference type="GO" id="GO:0006260">
    <property type="term" value="P:DNA replication"/>
    <property type="evidence" value="ECO:0007669"/>
    <property type="project" value="UniProtKB-UniRule"/>
</dbReference>
<dbReference type="NCBIfam" id="TIGR01054">
    <property type="entry name" value="rgy"/>
    <property type="match status" value="1"/>
</dbReference>
<evidence type="ECO:0000256" key="5">
    <source>
        <dbReference type="ARBA" id="ARBA00023029"/>
    </source>
</evidence>
<keyword evidence="9 10" id="KW-0547">Nucleotide-binding</keyword>
<dbReference type="SMART" id="SM00493">
    <property type="entry name" value="TOPRIM"/>
    <property type="match status" value="1"/>
</dbReference>
<dbReference type="Gene3D" id="1.10.290.10">
    <property type="entry name" value="Topoisomerase I, domain 4"/>
    <property type="match status" value="1"/>
</dbReference>
<dbReference type="Gene3D" id="1.10.460.10">
    <property type="entry name" value="Topoisomerase I, domain 2"/>
    <property type="match status" value="1"/>
</dbReference>
<dbReference type="PATRIC" id="fig|1326980.6.peg.1222"/>
<comment type="similarity">
    <text evidence="9">In the C-terminal section; belongs to the type IA topoisomerase family.</text>
</comment>
<dbReference type="PROSITE" id="PS50880">
    <property type="entry name" value="TOPRIM"/>
    <property type="match status" value="1"/>
</dbReference>
<dbReference type="GO" id="GO:0008270">
    <property type="term" value="F:zinc ion binding"/>
    <property type="evidence" value="ECO:0007669"/>
    <property type="project" value="UniProtKB-UniRule"/>
</dbReference>
<dbReference type="InterPro" id="IPR013497">
    <property type="entry name" value="Topo_IA_cen"/>
</dbReference>
<reference evidence="15 16" key="1">
    <citation type="journal article" date="2014" name="Genome Announc.">
        <title>Draft Genome Sequence of the Sulfolobales Archaeon AZ1, Obtained through Metagenomic Analysis of a Mexican Hot Spring.</title>
        <authorList>
            <person name="Servin-Garciduenas L.E."/>
            <person name="Martinez-Romero E."/>
        </authorList>
    </citation>
    <scope>NUCLEOTIDE SEQUENCE [LARGE SCALE GENOMIC DNA]</scope>
    <source>
        <strain evidence="15">AZ1-illumnia</strain>
    </source>
</reference>
<comment type="catalytic activity">
    <reaction evidence="9 10">
        <text>ATP + H2O = ADP + phosphate + H(+)</text>
        <dbReference type="Rhea" id="RHEA:13065"/>
        <dbReference type="ChEBI" id="CHEBI:15377"/>
        <dbReference type="ChEBI" id="CHEBI:15378"/>
        <dbReference type="ChEBI" id="CHEBI:30616"/>
        <dbReference type="ChEBI" id="CHEBI:43474"/>
        <dbReference type="ChEBI" id="CHEBI:456216"/>
    </reaction>
</comment>
<dbReference type="EMBL" id="ASRH01000005">
    <property type="protein sequence ID" value="EWG07085.1"/>
    <property type="molecule type" value="Genomic_DNA"/>
</dbReference>
<comment type="caution">
    <text evidence="15">The sequence shown here is derived from an EMBL/GenBank/DDBJ whole genome shotgun (WGS) entry which is preliminary data.</text>
</comment>
<keyword evidence="6 9" id="KW-0238">DNA-binding</keyword>
<dbReference type="PANTHER" id="PTHR43505:SF1">
    <property type="entry name" value="REVERSE GYRASE"/>
    <property type="match status" value="1"/>
</dbReference>
<evidence type="ECO:0000259" key="13">
    <source>
        <dbReference type="PROSITE" id="PS51192"/>
    </source>
</evidence>
<dbReference type="InterPro" id="IPR005736">
    <property type="entry name" value="Reverse_gyrase"/>
</dbReference>
<evidence type="ECO:0000256" key="9">
    <source>
        <dbReference type="HAMAP-Rule" id="MF_01125"/>
    </source>
</evidence>
<feature type="coiled-coil region" evidence="11">
    <location>
        <begin position="187"/>
        <end position="214"/>
    </location>
</feature>
<evidence type="ECO:0000256" key="4">
    <source>
        <dbReference type="ARBA" id="ARBA00022833"/>
    </source>
</evidence>
<keyword evidence="4 9" id="KW-0862">Zinc</keyword>
<keyword evidence="7 9" id="KW-0413">Isomerase</keyword>
<feature type="domain" description="Topo IA-type catalytic" evidence="14">
    <location>
        <begin position="710"/>
        <end position="1100"/>
    </location>
</feature>
<keyword evidence="11" id="KW-0175">Coiled coil</keyword>
<keyword evidence="16" id="KW-1185">Reference proteome</keyword>
<evidence type="ECO:0000256" key="10">
    <source>
        <dbReference type="RuleBase" id="RU004026"/>
    </source>
</evidence>
<evidence type="ECO:0000256" key="6">
    <source>
        <dbReference type="ARBA" id="ARBA00023125"/>
    </source>
</evidence>
<dbReference type="InterPro" id="IPR023405">
    <property type="entry name" value="Topo_IA_core_domain"/>
</dbReference>
<evidence type="ECO:0000256" key="7">
    <source>
        <dbReference type="ARBA" id="ARBA00023235"/>
    </source>
</evidence>
<dbReference type="GO" id="GO:0003677">
    <property type="term" value="F:DNA binding"/>
    <property type="evidence" value="ECO:0007669"/>
    <property type="project" value="UniProtKB-UniRule"/>
</dbReference>
<keyword evidence="9" id="KW-0378">Hydrolase</keyword>
<name>W7KIE7_9CREN</name>
<dbReference type="GO" id="GO:0008094">
    <property type="term" value="F:ATP-dependent activity, acting on DNA"/>
    <property type="evidence" value="ECO:0007669"/>
    <property type="project" value="UniProtKB-UniRule"/>
</dbReference>
<dbReference type="InterPro" id="IPR006171">
    <property type="entry name" value="TOPRIM_dom"/>
</dbReference>
<dbReference type="SMART" id="SM00487">
    <property type="entry name" value="DEXDc"/>
    <property type="match status" value="1"/>
</dbReference>
<evidence type="ECO:0000256" key="8">
    <source>
        <dbReference type="ARBA" id="ARBA00043976"/>
    </source>
</evidence>
<feature type="active site" description="O-(5'-phospho-DNA)-tyrosine intermediate" evidence="9">
    <location>
        <position position="849"/>
    </location>
</feature>
<evidence type="ECO:0000256" key="1">
    <source>
        <dbReference type="ARBA" id="ARBA00004496"/>
    </source>
</evidence>
<dbReference type="PROSITE" id="PS52039">
    <property type="entry name" value="TOPO_IA_2"/>
    <property type="match status" value="1"/>
</dbReference>
<dbReference type="CDD" id="cd00186">
    <property type="entry name" value="TOP1Ac"/>
    <property type="match status" value="1"/>
</dbReference>
<organism evidence="15 16">
    <name type="scientific">Candidatus Aramenus sulfurataquae</name>
    <dbReference type="NCBI Taxonomy" id="1326980"/>
    <lineage>
        <taxon>Archaea</taxon>
        <taxon>Thermoproteota</taxon>
        <taxon>Thermoprotei</taxon>
        <taxon>Sulfolobales</taxon>
        <taxon>Sulfolobaceae</taxon>
        <taxon>Candidatus Aramenus</taxon>
    </lineage>
</organism>
<dbReference type="SUPFAM" id="SSF52540">
    <property type="entry name" value="P-loop containing nucleoside triphosphate hydrolases"/>
    <property type="match status" value="2"/>
</dbReference>
<protein>
    <recommendedName>
        <fullName evidence="9 10">Reverse gyrase</fullName>
        <ecNumber evidence="9">5.6.2.-</ecNumber>
    </recommendedName>
</protein>
<dbReference type="PRINTS" id="PR00417">
    <property type="entry name" value="PRTPISMRASEI"/>
</dbReference>
<dbReference type="GO" id="GO:0160097">
    <property type="term" value="F:reverse gyrase activity"/>
    <property type="evidence" value="ECO:0007669"/>
    <property type="project" value="UniProtKB-UniRule"/>
</dbReference>
<dbReference type="InterPro" id="IPR013824">
    <property type="entry name" value="Topo_IA_cen_sub1"/>
</dbReference>
<dbReference type="InterPro" id="IPR014001">
    <property type="entry name" value="Helicase_ATP-bd"/>
</dbReference>
<feature type="domain" description="Helicase ATP-binding" evidence="13">
    <location>
        <begin position="56"/>
        <end position="243"/>
    </location>
</feature>
<dbReference type="PROSITE" id="PS51192">
    <property type="entry name" value="HELICASE_ATP_BIND_1"/>
    <property type="match status" value="1"/>
</dbReference>
<dbReference type="InterPro" id="IPR003602">
    <property type="entry name" value="Topo_IA_DNA-bd_dom"/>
</dbReference>
<dbReference type="PANTHER" id="PTHR43505">
    <property type="entry name" value="REVERSE GYRASE"/>
    <property type="match status" value="1"/>
</dbReference>
<accession>W7KIE7</accession>
<gene>
    <name evidence="9" type="primary">rgy</name>
    <name evidence="15" type="ORF">ASUL_06178</name>
</gene>
<dbReference type="InterPro" id="IPR011545">
    <property type="entry name" value="DEAD/DEAH_box_helicase_dom"/>
</dbReference>
<dbReference type="InterPro" id="IPR003601">
    <property type="entry name" value="Topo_IA_2"/>
</dbReference>
<keyword evidence="3 9" id="KW-0863">Zinc-finger</keyword>
<dbReference type="SMART" id="SM00437">
    <property type="entry name" value="TOP1Ac"/>
    <property type="match status" value="1"/>
</dbReference>
<dbReference type="Gene3D" id="3.40.50.300">
    <property type="entry name" value="P-loop containing nucleotide triphosphate hydrolases"/>
    <property type="match status" value="3"/>
</dbReference>
<evidence type="ECO:0000259" key="14">
    <source>
        <dbReference type="PROSITE" id="PS52039"/>
    </source>
</evidence>
<dbReference type="InterPro" id="IPR027417">
    <property type="entry name" value="P-loop_NTPase"/>
</dbReference>
<proteinExistence type="inferred from homology"/>
<evidence type="ECO:0000256" key="2">
    <source>
        <dbReference type="ARBA" id="ARBA00022490"/>
    </source>
</evidence>
<dbReference type="InterPro" id="IPR013826">
    <property type="entry name" value="Topo_IA_cen_sub3"/>
</dbReference>
<evidence type="ECO:0000256" key="3">
    <source>
        <dbReference type="ARBA" id="ARBA00022771"/>
    </source>
</evidence>
<dbReference type="Gene3D" id="2.60.510.20">
    <property type="match status" value="1"/>
</dbReference>
<comment type="function">
    <text evidence="9">Modifies the topological state of DNA by introducing positive supercoils in an ATP-dependent process, increasing the linking number in steps of +1. Binds to single-stranded DNA, transiently cleaves and then rejoins the ends, introducing a positive supercoil in the process. The scissile phosphodiester is attacked by the catalytic tyrosine of the enzyme, resulting in the formation of a DNA-(5'-phosphotyrosyl)-enzyme intermediate. Probably involved in rewinding DNA strands in regions of the chromosome that have opened up to allow replication, transcription, DNA repair and/or for DNA protection.</text>
</comment>
<dbReference type="Pfam" id="PF01131">
    <property type="entry name" value="Topoisom_bac"/>
    <property type="match status" value="1"/>
</dbReference>
<dbReference type="Pfam" id="PF00270">
    <property type="entry name" value="DEAD"/>
    <property type="match status" value="1"/>
</dbReference>
<evidence type="ECO:0000313" key="15">
    <source>
        <dbReference type="EMBL" id="EWG07085.1"/>
    </source>
</evidence>
<comment type="cofactor">
    <cofactor evidence="9">
        <name>Zn(2+)</name>
        <dbReference type="ChEBI" id="CHEBI:29105"/>
    </cofactor>
    <text evidence="9">Binds 1 or 2 zinc ions per subunit.</text>
</comment>
<dbReference type="Gene3D" id="3.40.50.140">
    <property type="match status" value="1"/>
</dbReference>
<dbReference type="SUPFAM" id="SSF56712">
    <property type="entry name" value="Prokaryotic type I DNA topoisomerase"/>
    <property type="match status" value="1"/>
</dbReference>
<dbReference type="SMART" id="SM00436">
    <property type="entry name" value="TOP1Bc"/>
    <property type="match status" value="1"/>
</dbReference>
<dbReference type="GO" id="GO:0005524">
    <property type="term" value="F:ATP binding"/>
    <property type="evidence" value="ECO:0007669"/>
    <property type="project" value="UniProtKB-UniRule"/>
</dbReference>
<evidence type="ECO:0000259" key="12">
    <source>
        <dbReference type="PROSITE" id="PS50880"/>
    </source>
</evidence>
<keyword evidence="9 10" id="KW-0067">ATP-binding</keyword>
<feature type="region of interest" description="Topoisomerase I" evidence="9">
    <location>
        <begin position="528"/>
        <end position="1108"/>
    </location>
</feature>
<keyword evidence="2 9" id="KW-0963">Cytoplasm</keyword>
<feature type="domain" description="Toprim" evidence="12">
    <location>
        <begin position="532"/>
        <end position="694"/>
    </location>
</feature>
<comment type="function">
    <text evidence="10">Modifies the topological state of DNA by introducing positive supercoils in an ATP-dependent process, increasing the linking number in steps of +1. Binds to single-stranded DNA, transiently cleaves and then rejoins the ends, introducing a positive supercoil in the process. The scissile phosphodiester is attacked by the catalytic tyrosine of the enzyme, resulting in the formation of a DNA-(5'-phosphotyrosyl)-enzyme intermediate. Involved in rewinding DNA strands in regions of the chromosome that have opened up to allow replication, transcription, DNA repair and/or for DNA protection.</text>
</comment>
<dbReference type="EC" id="5.6.2.-" evidence="9"/>
<comment type="miscellaneous">
    <text evidence="9">This enzyme is the only unique feature of hyperthermophilic bacteria/archaea known and seems to be essential for adaptation to life at high temperatures. It may play a role in stabilization of DNA at high temperatures.</text>
</comment>
<dbReference type="GO" id="GO:0016887">
    <property type="term" value="F:ATP hydrolysis activity"/>
    <property type="evidence" value="ECO:0007669"/>
    <property type="project" value="RHEA"/>
</dbReference>
<keyword evidence="9 10" id="KW-0479">Metal-binding</keyword>
<comment type="domain">
    <text evidence="9">Introduction of positive supercoils requires the cooperation of both domains. The helicase-like domain probably does not directly unwind DNA, but more likely acts by driving ATP-dependent conformational changes within the whole enzyme. A beta hairpin in the 'latch' region of the N-terminal domain plays a regulatory role in the enzyme, repressing topoisomerase activity in the absence of ATP and preventing the enzyme from acting as an ATP-independent relaxing enzyme; it also helps to coordinate nucleotide hydrolysis by the ATPase domain with the supercoiling activity of the topoisomerase domain.</text>
</comment>
<comment type="similarity">
    <text evidence="8 9">In the N-terminal section; belongs to the DEAD box helicase family. DDVD subfamily.</text>
</comment>
<evidence type="ECO:0000313" key="16">
    <source>
        <dbReference type="Proteomes" id="UP000054284"/>
    </source>
</evidence>